<keyword evidence="2" id="KW-1185">Reference proteome</keyword>
<sequence>MHITKAGSEKASIIEATDLDPREEFQDMRVSPIEELESIQIGEAAHQTTSLGTHLGDEEVAKLREADFIEEIKYPEWLANVVLVKKANGKWRMYVNFTDLNKACPKDLYPLPSIDRLINGASGYKTLSFMDAYSGYNQIKMNAVDAPHTVFMSNTCN</sequence>
<evidence type="ECO:0000313" key="2">
    <source>
        <dbReference type="Proteomes" id="UP000265520"/>
    </source>
</evidence>
<dbReference type="PANTHER" id="PTHR24559:SF444">
    <property type="entry name" value="REVERSE TRANSCRIPTASE DOMAIN-CONTAINING PROTEIN"/>
    <property type="match status" value="1"/>
</dbReference>
<dbReference type="InterPro" id="IPR043502">
    <property type="entry name" value="DNA/RNA_pol_sf"/>
</dbReference>
<dbReference type="Proteomes" id="UP000265520">
    <property type="component" value="Unassembled WGS sequence"/>
</dbReference>
<dbReference type="Gene3D" id="3.10.10.10">
    <property type="entry name" value="HIV Type 1 Reverse Transcriptase, subunit A, domain 1"/>
    <property type="match status" value="1"/>
</dbReference>
<dbReference type="InterPro" id="IPR043128">
    <property type="entry name" value="Rev_trsase/Diguanyl_cyclase"/>
</dbReference>
<proteinExistence type="predicted"/>
<feature type="non-terminal residue" evidence="1">
    <location>
        <position position="157"/>
    </location>
</feature>
<accession>A0A392PZR8</accession>
<protein>
    <submittedName>
        <fullName evidence="1">Enzymatic polyprotein</fullName>
    </submittedName>
</protein>
<dbReference type="PANTHER" id="PTHR24559">
    <property type="entry name" value="TRANSPOSON TY3-I GAG-POL POLYPROTEIN"/>
    <property type="match status" value="1"/>
</dbReference>
<reference evidence="1 2" key="1">
    <citation type="journal article" date="2018" name="Front. Plant Sci.">
        <title>Red Clover (Trifolium pratense) and Zigzag Clover (T. medium) - A Picture of Genomic Similarities and Differences.</title>
        <authorList>
            <person name="Dluhosova J."/>
            <person name="Istvanek J."/>
            <person name="Nedelnik J."/>
            <person name="Repkova J."/>
        </authorList>
    </citation>
    <scope>NUCLEOTIDE SEQUENCE [LARGE SCALE GENOMIC DNA]</scope>
    <source>
        <strain evidence="2">cv. 10/8</strain>
        <tissue evidence="1">Leaf</tissue>
    </source>
</reference>
<dbReference type="CDD" id="cd01647">
    <property type="entry name" value="RT_LTR"/>
    <property type="match status" value="1"/>
</dbReference>
<dbReference type="EMBL" id="LXQA010104434">
    <property type="protein sequence ID" value="MCI17217.1"/>
    <property type="molecule type" value="Genomic_DNA"/>
</dbReference>
<dbReference type="AlphaFoldDB" id="A0A392PZR8"/>
<name>A0A392PZR8_9FABA</name>
<organism evidence="1 2">
    <name type="scientific">Trifolium medium</name>
    <dbReference type="NCBI Taxonomy" id="97028"/>
    <lineage>
        <taxon>Eukaryota</taxon>
        <taxon>Viridiplantae</taxon>
        <taxon>Streptophyta</taxon>
        <taxon>Embryophyta</taxon>
        <taxon>Tracheophyta</taxon>
        <taxon>Spermatophyta</taxon>
        <taxon>Magnoliopsida</taxon>
        <taxon>eudicotyledons</taxon>
        <taxon>Gunneridae</taxon>
        <taxon>Pentapetalae</taxon>
        <taxon>rosids</taxon>
        <taxon>fabids</taxon>
        <taxon>Fabales</taxon>
        <taxon>Fabaceae</taxon>
        <taxon>Papilionoideae</taxon>
        <taxon>50 kb inversion clade</taxon>
        <taxon>NPAAA clade</taxon>
        <taxon>Hologalegina</taxon>
        <taxon>IRL clade</taxon>
        <taxon>Trifolieae</taxon>
        <taxon>Trifolium</taxon>
    </lineage>
</organism>
<evidence type="ECO:0000313" key="1">
    <source>
        <dbReference type="EMBL" id="MCI17217.1"/>
    </source>
</evidence>
<dbReference type="Gene3D" id="3.30.70.270">
    <property type="match status" value="1"/>
</dbReference>
<dbReference type="SUPFAM" id="SSF56672">
    <property type="entry name" value="DNA/RNA polymerases"/>
    <property type="match status" value="1"/>
</dbReference>
<comment type="caution">
    <text evidence="1">The sequence shown here is derived from an EMBL/GenBank/DDBJ whole genome shotgun (WGS) entry which is preliminary data.</text>
</comment>
<dbReference type="InterPro" id="IPR053134">
    <property type="entry name" value="RNA-dir_DNA_polymerase"/>
</dbReference>